<gene>
    <name evidence="5" type="ORF">DHA2_150043</name>
</gene>
<dbReference type="AlphaFoldDB" id="V6TK89"/>
<evidence type="ECO:0000256" key="3">
    <source>
        <dbReference type="ARBA" id="ARBA00022801"/>
    </source>
</evidence>
<evidence type="ECO:0000256" key="2">
    <source>
        <dbReference type="ARBA" id="ARBA00022723"/>
    </source>
</evidence>
<dbReference type="InterPro" id="IPR002828">
    <property type="entry name" value="SurE-like_Pase/nucleotidase"/>
</dbReference>
<dbReference type="InterPro" id="IPR036523">
    <property type="entry name" value="SurE-like_sf"/>
</dbReference>
<name>V6TK89_GIAIN</name>
<comment type="caution">
    <text evidence="5">The sequence shown here is derived from an EMBL/GenBank/DDBJ whole genome shotgun (WGS) entry which is preliminary data.</text>
</comment>
<evidence type="ECO:0000313" key="5">
    <source>
        <dbReference type="EMBL" id="ESU38722.1"/>
    </source>
</evidence>
<dbReference type="SUPFAM" id="SSF64167">
    <property type="entry name" value="SurE-like"/>
    <property type="match status" value="1"/>
</dbReference>
<dbReference type="VEuPathDB" id="GiardiaDB:DHA2_150043"/>
<dbReference type="VEuPathDB" id="GiardiaDB:GL50803_008716"/>
<evidence type="ECO:0000313" key="6">
    <source>
        <dbReference type="Proteomes" id="UP000018320"/>
    </source>
</evidence>
<sequence>MCKRIPSSSTNLHFNKSRMRILLTNDDGHNFIGLTTLRQILLDSGHTVIVAAPAHDQSGKSQSLHYIKELNVSRVTHGYVIEGSPVDCVRLGLQLHPDVELVVAGINNGANCGSDVCHSGTVGACFEAANMGYHAISYSMDTRGMPGDCLHHHEEGMCMLSNCKEPVQTTLDAYISYLAQNGSKRQRYTRLGMVWNVNIPAPHVPVLGCKAAVLGHRYYSVKYAYSIPIDLLNSSSSWTMRGELDPDSLPNRGVPSTIEADFDAVEKGWVTVTPLNPDRFHTDEYDSVLRVLSNLGPKRPPTLKGTIVCTNNPSCSIPDGSQLSLKLVDARRMDVPYIMLYEYTTTISGQFPFTIEFPCPQLDWDFDPSISVRISYLGSLICINDTHLAAPLHTILAGSLPTIEVVKVK</sequence>
<dbReference type="VEuPathDB" id="GiardiaDB:QR46_2159"/>
<proteinExistence type="inferred from homology"/>
<dbReference type="Gene3D" id="3.40.1210.10">
    <property type="entry name" value="Survival protein SurE-like phosphatase/nucleotidase"/>
    <property type="match status" value="1"/>
</dbReference>
<comment type="similarity">
    <text evidence="1">Belongs to the SurE nucleotidase family.</text>
</comment>
<evidence type="ECO:0000259" key="4">
    <source>
        <dbReference type="Pfam" id="PF01975"/>
    </source>
</evidence>
<dbReference type="Pfam" id="PF01975">
    <property type="entry name" value="SurE"/>
    <property type="match status" value="1"/>
</dbReference>
<dbReference type="EMBL" id="AHGT01000010">
    <property type="protein sequence ID" value="ESU38722.1"/>
    <property type="molecule type" value="Genomic_DNA"/>
</dbReference>
<protein>
    <submittedName>
        <fullName evidence="5">Acid phosphatase</fullName>
    </submittedName>
</protein>
<reference evidence="5 6" key="2">
    <citation type="journal article" date="2013" name="Genome Biol. Evol.">
        <title>Genome sequencing of Giardia lamblia genotypes A2 and B isolates (DH and GS) and comparative analysis with the genomes of genotypes A1 and E (WB and Pig).</title>
        <authorList>
            <person name="Adam R.D."/>
            <person name="Dahlstrom E.W."/>
            <person name="Martens C.A."/>
            <person name="Bruno D.P."/>
            <person name="Barbian K.D."/>
            <person name="Ricklefs S.M."/>
            <person name="Hernandez M.M."/>
            <person name="Narla N.P."/>
            <person name="Patel R.B."/>
            <person name="Porcella S.F."/>
            <person name="Nash T.E."/>
        </authorList>
    </citation>
    <scope>NUCLEOTIDE SEQUENCE [LARGE SCALE GENOMIC DNA]</scope>
    <source>
        <strain evidence="5 6">DH</strain>
    </source>
</reference>
<accession>V6TK89</accession>
<dbReference type="PANTHER" id="PTHR30457">
    <property type="entry name" value="5'-NUCLEOTIDASE SURE"/>
    <property type="match status" value="1"/>
</dbReference>
<keyword evidence="3" id="KW-0378">Hydrolase</keyword>
<dbReference type="HAMAP" id="MF_00060">
    <property type="entry name" value="SurE"/>
    <property type="match status" value="1"/>
</dbReference>
<dbReference type="Pfam" id="PF09619">
    <property type="entry name" value="YscW"/>
    <property type="match status" value="1"/>
</dbReference>
<dbReference type="Proteomes" id="UP000018320">
    <property type="component" value="Unassembled WGS sequence"/>
</dbReference>
<organism evidence="5 6">
    <name type="scientific">Giardia intestinalis</name>
    <name type="common">Giardia lamblia</name>
    <dbReference type="NCBI Taxonomy" id="5741"/>
    <lineage>
        <taxon>Eukaryota</taxon>
        <taxon>Metamonada</taxon>
        <taxon>Diplomonadida</taxon>
        <taxon>Hexamitidae</taxon>
        <taxon>Giardiinae</taxon>
        <taxon>Giardia</taxon>
    </lineage>
</organism>
<dbReference type="GO" id="GO:0046872">
    <property type="term" value="F:metal ion binding"/>
    <property type="evidence" value="ECO:0007669"/>
    <property type="project" value="UniProtKB-KW"/>
</dbReference>
<dbReference type="VEuPathDB" id="GiardiaDB:GL50581_3096"/>
<reference evidence="6" key="1">
    <citation type="submission" date="2012-02" db="EMBL/GenBank/DDBJ databases">
        <title>Genome sequencing of Giardia lamblia Genotypes A2 and B isolates (DH and GS) and comparative analysis with the genomes of Genotypes A1 and E (WB and Pig).</title>
        <authorList>
            <person name="Adam R."/>
            <person name="Dahlstrom E."/>
            <person name="Martens C."/>
            <person name="Bruno D."/>
            <person name="Barbian K."/>
            <person name="Porcella S.F."/>
            <person name="Nash T."/>
        </authorList>
    </citation>
    <scope>NUCLEOTIDE SEQUENCE</scope>
    <source>
        <strain evidence="6">DH</strain>
    </source>
</reference>
<dbReference type="GO" id="GO:0008252">
    <property type="term" value="F:nucleotidase activity"/>
    <property type="evidence" value="ECO:0007669"/>
    <property type="project" value="InterPro"/>
</dbReference>
<dbReference type="InterPro" id="IPR039366">
    <property type="entry name" value="Pilotin"/>
</dbReference>
<feature type="domain" description="Survival protein SurE-like phosphatase/nucleotidase" evidence="4">
    <location>
        <begin position="21"/>
        <end position="220"/>
    </location>
</feature>
<keyword evidence="2" id="KW-0479">Metal-binding</keyword>
<dbReference type="InterPro" id="IPR030048">
    <property type="entry name" value="SurE"/>
</dbReference>
<evidence type="ECO:0000256" key="1">
    <source>
        <dbReference type="ARBA" id="ARBA00011062"/>
    </source>
</evidence>
<dbReference type="PANTHER" id="PTHR30457:SF0">
    <property type="entry name" value="PHOSPHATASE, PUTATIVE (AFU_ORTHOLOGUE AFUA_4G01070)-RELATED"/>
    <property type="match status" value="1"/>
</dbReference>